<reference evidence="2 3" key="1">
    <citation type="submission" date="2020-07" db="EMBL/GenBank/DDBJ databases">
        <authorList>
            <person name="Feng X."/>
        </authorList>
    </citation>
    <scope>NUCLEOTIDE SEQUENCE [LARGE SCALE GENOMIC DNA]</scope>
    <source>
        <strain evidence="2 3">JCM31066</strain>
    </source>
</reference>
<accession>A0A842HF76</accession>
<gene>
    <name evidence="2" type="ORF">H5P28_11690</name>
</gene>
<dbReference type="RefSeq" id="WP_185675885.1">
    <property type="nucleotide sequence ID" value="NZ_JACHVB010000035.1"/>
</dbReference>
<feature type="compositionally biased region" description="Basic and acidic residues" evidence="1">
    <location>
        <begin position="36"/>
        <end position="54"/>
    </location>
</feature>
<proteinExistence type="predicted"/>
<dbReference type="AlphaFoldDB" id="A0A842HF76"/>
<keyword evidence="3" id="KW-1185">Reference proteome</keyword>
<sequence>MCCYASVPGCLSGKIKSDFVRGDGALAVTDGAGDEQGGKAQHEDHKKGDQDHQGYRRARGG</sequence>
<evidence type="ECO:0000256" key="1">
    <source>
        <dbReference type="SAM" id="MobiDB-lite"/>
    </source>
</evidence>
<evidence type="ECO:0000313" key="3">
    <source>
        <dbReference type="Proteomes" id="UP000546464"/>
    </source>
</evidence>
<dbReference type="EMBL" id="JACHVB010000035">
    <property type="protein sequence ID" value="MBC2594919.1"/>
    <property type="molecule type" value="Genomic_DNA"/>
</dbReference>
<comment type="caution">
    <text evidence="2">The sequence shown here is derived from an EMBL/GenBank/DDBJ whole genome shotgun (WGS) entry which is preliminary data.</text>
</comment>
<dbReference type="Proteomes" id="UP000546464">
    <property type="component" value="Unassembled WGS sequence"/>
</dbReference>
<name>A0A842HF76_9BACT</name>
<feature type="region of interest" description="Disordered" evidence="1">
    <location>
        <begin position="29"/>
        <end position="61"/>
    </location>
</feature>
<organism evidence="2 3">
    <name type="scientific">Ruficoccus amylovorans</name>
    <dbReference type="NCBI Taxonomy" id="1804625"/>
    <lineage>
        <taxon>Bacteria</taxon>
        <taxon>Pseudomonadati</taxon>
        <taxon>Verrucomicrobiota</taxon>
        <taxon>Opitutia</taxon>
        <taxon>Puniceicoccales</taxon>
        <taxon>Cerasicoccaceae</taxon>
        <taxon>Ruficoccus</taxon>
    </lineage>
</organism>
<evidence type="ECO:0000313" key="2">
    <source>
        <dbReference type="EMBL" id="MBC2594919.1"/>
    </source>
</evidence>
<protein>
    <submittedName>
        <fullName evidence="2">Uncharacterized protein</fullName>
    </submittedName>
</protein>